<protein>
    <submittedName>
        <fullName evidence="1">Uncharacterized protein</fullName>
    </submittedName>
</protein>
<dbReference type="AlphaFoldDB" id="A0A5E4PR30"/>
<dbReference type="Proteomes" id="UP000324832">
    <property type="component" value="Unassembled WGS sequence"/>
</dbReference>
<evidence type="ECO:0000313" key="1">
    <source>
        <dbReference type="EMBL" id="VVC87556.1"/>
    </source>
</evidence>
<dbReference type="EMBL" id="FZQP02000138">
    <property type="protein sequence ID" value="VVC87556.1"/>
    <property type="molecule type" value="Genomic_DNA"/>
</dbReference>
<gene>
    <name evidence="1" type="ORF">LSINAPIS_LOCUS1132</name>
</gene>
<reference evidence="1 2" key="1">
    <citation type="submission" date="2017-07" db="EMBL/GenBank/DDBJ databases">
        <authorList>
            <person name="Talla V."/>
            <person name="Backstrom N."/>
        </authorList>
    </citation>
    <scope>NUCLEOTIDE SEQUENCE [LARGE SCALE GENOMIC DNA]</scope>
</reference>
<proteinExistence type="predicted"/>
<keyword evidence="2" id="KW-1185">Reference proteome</keyword>
<organism evidence="1 2">
    <name type="scientific">Leptidea sinapis</name>
    <dbReference type="NCBI Taxonomy" id="189913"/>
    <lineage>
        <taxon>Eukaryota</taxon>
        <taxon>Metazoa</taxon>
        <taxon>Ecdysozoa</taxon>
        <taxon>Arthropoda</taxon>
        <taxon>Hexapoda</taxon>
        <taxon>Insecta</taxon>
        <taxon>Pterygota</taxon>
        <taxon>Neoptera</taxon>
        <taxon>Endopterygota</taxon>
        <taxon>Lepidoptera</taxon>
        <taxon>Glossata</taxon>
        <taxon>Ditrysia</taxon>
        <taxon>Papilionoidea</taxon>
        <taxon>Pieridae</taxon>
        <taxon>Dismorphiinae</taxon>
        <taxon>Leptidea</taxon>
    </lineage>
</organism>
<sequence>MAKRITSSNCLDLRQIKQVSPNAQVLFVLFADSACAHATGGLERTEATESARTNCSEELTEYERDLRQDVRKAKECVEHNTSTVRVEEKRIAFMNDLLDQWEVCEAPC</sequence>
<evidence type="ECO:0000313" key="2">
    <source>
        <dbReference type="Proteomes" id="UP000324832"/>
    </source>
</evidence>
<name>A0A5E4PR30_9NEOP</name>
<accession>A0A5E4PR30</accession>